<dbReference type="OrthoDB" id="4571502at2"/>
<sequence>MKLTRTRYSEPPIFSALSVLLGSVRAMPNEPMSIRAGDPWKEQDYQRFVEELRNGRPMEDIAEVLQRTVKSVRGRLLRLVPLELQATLKPSERELWVREALNADETYDWLATLRENYSARREHFWSTADTTLLREKWEAREPLPNIAEEFGISEVMAAQHLCRHGLAQSMQEVVDRLGVTPGGTIDIRTRMALDRAAASVWVLITDGVGTRVPGLNRQRQHVSTHVSLEDAEDRLDDLLREAEAHGYGPVKWSIVCRSLGDDTTGQERHGIAEDVDDVAS</sequence>
<dbReference type="AlphaFoldDB" id="A0A4R4UDY9"/>
<accession>A0A4R4UDY9</accession>
<protein>
    <submittedName>
        <fullName evidence="1">Uncharacterized protein</fullName>
    </submittedName>
</protein>
<keyword evidence="2" id="KW-1185">Reference proteome</keyword>
<organism evidence="1 2">
    <name type="scientific">Saccharopolyspora aridisoli</name>
    <dbReference type="NCBI Taxonomy" id="2530385"/>
    <lineage>
        <taxon>Bacteria</taxon>
        <taxon>Bacillati</taxon>
        <taxon>Actinomycetota</taxon>
        <taxon>Actinomycetes</taxon>
        <taxon>Pseudonocardiales</taxon>
        <taxon>Pseudonocardiaceae</taxon>
        <taxon>Saccharopolyspora</taxon>
    </lineage>
</organism>
<comment type="caution">
    <text evidence="1">The sequence shown here is derived from an EMBL/GenBank/DDBJ whole genome shotgun (WGS) entry which is preliminary data.</text>
</comment>
<proteinExistence type="predicted"/>
<dbReference type="EMBL" id="SMKV01000046">
    <property type="protein sequence ID" value="TDC88126.1"/>
    <property type="molecule type" value="Genomic_DNA"/>
</dbReference>
<evidence type="ECO:0000313" key="2">
    <source>
        <dbReference type="Proteomes" id="UP000294744"/>
    </source>
</evidence>
<reference evidence="1 2" key="1">
    <citation type="submission" date="2019-03" db="EMBL/GenBank/DDBJ databases">
        <title>Draft genome sequences of novel Actinobacteria.</title>
        <authorList>
            <person name="Sahin N."/>
            <person name="Ay H."/>
            <person name="Saygin H."/>
        </authorList>
    </citation>
    <scope>NUCLEOTIDE SEQUENCE [LARGE SCALE GENOMIC DNA]</scope>
    <source>
        <strain evidence="1 2">16K404</strain>
    </source>
</reference>
<dbReference type="Proteomes" id="UP000294744">
    <property type="component" value="Unassembled WGS sequence"/>
</dbReference>
<gene>
    <name evidence="1" type="ORF">E1161_24330</name>
</gene>
<name>A0A4R4UDY9_9PSEU</name>
<evidence type="ECO:0000313" key="1">
    <source>
        <dbReference type="EMBL" id="TDC88126.1"/>
    </source>
</evidence>
<dbReference type="RefSeq" id="WP_132627060.1">
    <property type="nucleotide sequence ID" value="NZ_SMKV01000046.1"/>
</dbReference>